<sequence length="289" mass="33470">MRKILLFSLLTITLVSCAKKEEIKNFTEVNSTDELFELKSSINETNSVDFLKHFYVVSVVEEFQNNSPKKIELIKEFNKIIKDNKNFTCIEIDKNKVLEVLKKCNSKEELIKEISENKSFFDDPELEEGIRNYELIKLTEQAYAIYGRVCGSGAGDCDKYLLISDNEKNTKDFILGESYIDKKTKPAIEKLQSNLKTKFTFANPICLNYGSAKINGEDYITTAYAEGEIESFRPIYNLIIACNLKNNKIFYLYDNPKSENDNWKHDVEKLDGEAFSWVTEKNPDWKQLD</sequence>
<keyword evidence="2" id="KW-1185">Reference proteome</keyword>
<evidence type="ECO:0000313" key="2">
    <source>
        <dbReference type="Proteomes" id="UP001393056"/>
    </source>
</evidence>
<proteinExistence type="predicted"/>
<reference evidence="1 2" key="1">
    <citation type="submission" date="2024-04" db="EMBL/GenBank/DDBJ databases">
        <title>Flavobacterium sp. DGU41 16S ribosomal RNA gene Genome sequencing and assembly.</title>
        <authorList>
            <person name="Park S."/>
        </authorList>
    </citation>
    <scope>NUCLEOTIDE SEQUENCE [LARGE SCALE GENOMIC DNA]</scope>
    <source>
        <strain evidence="1 2">DGU41</strain>
    </source>
</reference>
<evidence type="ECO:0008006" key="3">
    <source>
        <dbReference type="Google" id="ProtNLM"/>
    </source>
</evidence>
<dbReference type="EMBL" id="JBBYHT010000002">
    <property type="protein sequence ID" value="MEL1247508.1"/>
    <property type="molecule type" value="Genomic_DNA"/>
</dbReference>
<organism evidence="1 2">
    <name type="scientific">Flavobacterium helocola</name>
    <dbReference type="NCBI Taxonomy" id="3139139"/>
    <lineage>
        <taxon>Bacteria</taxon>
        <taxon>Pseudomonadati</taxon>
        <taxon>Bacteroidota</taxon>
        <taxon>Flavobacteriia</taxon>
        <taxon>Flavobacteriales</taxon>
        <taxon>Flavobacteriaceae</taxon>
        <taxon>Flavobacterium</taxon>
    </lineage>
</organism>
<gene>
    <name evidence="1" type="ORF">AAEO58_05565</name>
</gene>
<dbReference type="RefSeq" id="WP_341682569.1">
    <property type="nucleotide sequence ID" value="NZ_JBBYHT010000002.1"/>
</dbReference>
<comment type="caution">
    <text evidence="1">The sequence shown here is derived from an EMBL/GenBank/DDBJ whole genome shotgun (WGS) entry which is preliminary data.</text>
</comment>
<dbReference type="PROSITE" id="PS51257">
    <property type="entry name" value="PROKAR_LIPOPROTEIN"/>
    <property type="match status" value="1"/>
</dbReference>
<name>A0ABU9I6H3_9FLAO</name>
<accession>A0ABU9I6H3</accession>
<protein>
    <recommendedName>
        <fullName evidence="3">Lipoprotein</fullName>
    </recommendedName>
</protein>
<evidence type="ECO:0000313" key="1">
    <source>
        <dbReference type="EMBL" id="MEL1247508.1"/>
    </source>
</evidence>
<dbReference type="Proteomes" id="UP001393056">
    <property type="component" value="Unassembled WGS sequence"/>
</dbReference>